<keyword evidence="1" id="KW-0812">Transmembrane</keyword>
<accession>A0A182MDC9</accession>
<name>A0A182MDC9_9DIPT</name>
<dbReference type="VEuPathDB" id="VectorBase:ACUA015538"/>
<keyword evidence="3" id="KW-1185">Reference proteome</keyword>
<keyword evidence="1" id="KW-0472">Membrane</keyword>
<feature type="transmembrane region" description="Helical" evidence="1">
    <location>
        <begin position="29"/>
        <end position="47"/>
    </location>
</feature>
<dbReference type="EMBL" id="AXCM01005427">
    <property type="status" value="NOT_ANNOTATED_CDS"/>
    <property type="molecule type" value="Genomic_DNA"/>
</dbReference>
<dbReference type="EnsemblMetazoa" id="ACUA015538-RA">
    <property type="protein sequence ID" value="ACUA015538-PA"/>
    <property type="gene ID" value="ACUA015538"/>
</dbReference>
<reference evidence="3" key="1">
    <citation type="submission" date="2013-09" db="EMBL/GenBank/DDBJ databases">
        <title>The Genome Sequence of Anopheles culicifacies species A.</title>
        <authorList>
            <consortium name="The Broad Institute Genomics Platform"/>
            <person name="Neafsey D.E."/>
            <person name="Besansky N."/>
            <person name="Howell P."/>
            <person name="Walton C."/>
            <person name="Young S.K."/>
            <person name="Zeng Q."/>
            <person name="Gargeya S."/>
            <person name="Fitzgerald M."/>
            <person name="Haas B."/>
            <person name="Abouelleil A."/>
            <person name="Allen A.W."/>
            <person name="Alvarado L."/>
            <person name="Arachchi H.M."/>
            <person name="Berlin A.M."/>
            <person name="Chapman S.B."/>
            <person name="Gainer-Dewar J."/>
            <person name="Goldberg J."/>
            <person name="Griggs A."/>
            <person name="Gujja S."/>
            <person name="Hansen M."/>
            <person name="Howarth C."/>
            <person name="Imamovic A."/>
            <person name="Ireland A."/>
            <person name="Larimer J."/>
            <person name="McCowan C."/>
            <person name="Murphy C."/>
            <person name="Pearson M."/>
            <person name="Poon T.W."/>
            <person name="Priest M."/>
            <person name="Roberts A."/>
            <person name="Saif S."/>
            <person name="Shea T."/>
            <person name="Sisk P."/>
            <person name="Sykes S."/>
            <person name="Wortman J."/>
            <person name="Nusbaum C."/>
            <person name="Birren B."/>
        </authorList>
    </citation>
    <scope>NUCLEOTIDE SEQUENCE [LARGE SCALE GENOMIC DNA]</scope>
    <source>
        <strain evidence="3">A-37</strain>
    </source>
</reference>
<evidence type="ECO:0000256" key="1">
    <source>
        <dbReference type="SAM" id="Phobius"/>
    </source>
</evidence>
<evidence type="ECO:0000313" key="3">
    <source>
        <dbReference type="Proteomes" id="UP000075883"/>
    </source>
</evidence>
<dbReference type="Proteomes" id="UP000075883">
    <property type="component" value="Unassembled WGS sequence"/>
</dbReference>
<protein>
    <submittedName>
        <fullName evidence="2">Uncharacterized protein</fullName>
    </submittedName>
</protein>
<proteinExistence type="predicted"/>
<dbReference type="AlphaFoldDB" id="A0A182MDC9"/>
<reference evidence="2" key="2">
    <citation type="submission" date="2020-05" db="UniProtKB">
        <authorList>
            <consortium name="EnsemblMetazoa"/>
        </authorList>
    </citation>
    <scope>IDENTIFICATION</scope>
    <source>
        <strain evidence="2">A-37</strain>
    </source>
</reference>
<sequence>MASKAKSIFTNCCAALNVMKRTEHLQRPAVFLGLTCLMASWTVHTIARNLICKCFPRKVPRQVSRIKANVPEWSKASASWTTCAALLPAMRLSDATPSSASPFN</sequence>
<keyword evidence="1" id="KW-1133">Transmembrane helix</keyword>
<organism evidence="2 3">
    <name type="scientific">Anopheles culicifacies</name>
    <dbReference type="NCBI Taxonomy" id="139723"/>
    <lineage>
        <taxon>Eukaryota</taxon>
        <taxon>Metazoa</taxon>
        <taxon>Ecdysozoa</taxon>
        <taxon>Arthropoda</taxon>
        <taxon>Hexapoda</taxon>
        <taxon>Insecta</taxon>
        <taxon>Pterygota</taxon>
        <taxon>Neoptera</taxon>
        <taxon>Endopterygota</taxon>
        <taxon>Diptera</taxon>
        <taxon>Nematocera</taxon>
        <taxon>Culicoidea</taxon>
        <taxon>Culicidae</taxon>
        <taxon>Anophelinae</taxon>
        <taxon>Anopheles</taxon>
        <taxon>culicifacies species complex</taxon>
    </lineage>
</organism>
<evidence type="ECO:0000313" key="2">
    <source>
        <dbReference type="EnsemblMetazoa" id="ACUA015538-PA"/>
    </source>
</evidence>